<dbReference type="InterPro" id="IPR013083">
    <property type="entry name" value="Znf_RING/FYVE/PHD"/>
</dbReference>
<dbReference type="AlphaFoldDB" id="A0AAV8SRS5"/>
<sequence length="1261" mass="142313">MESSDDEVDAVTQSVSNYYFLDDKNEPISFCSLPIQLTETEGVDDKKRTDIFLHGAVDNGLQKICKEVMAWKFDLTNATPDIFVLTKDNSCIKLGKPRKSFEETIRTALITVQCLHFARRNPEASGKSVWDHLSRAFRSLDVRPSQDDLVDHLTLIQEAVKKDEHLAKCKFLLTFIEEKPRKRMLLDEDVQTTKISEFIVDNVVDEDDDGDEDCISEDEEVDSGEEGDLFDSVCAFCDNGGDLLCCEGRCMRSFHATLEAGQESICDSLGLTDEEVMTIENFICKNCKYAQHQCFSCGKLGSSVKLAGAEVFRCANATCGYFYHPHCVARLLYPNDENAALGLQKQIAAGESFACPIHKCTICKQGENKKNVELQFAVCRRCPTSYHRKCLPREIAFENLEEENISIRAWEKLLPNRILIYCLKHEIDEEFGTPARDHIKFPDIEEKEKRAVERPRTGGIALLKKRKLISEDSSVETTVGKATKTKKLEISKKNKNMSERLASLKKVGTNVVSRKSLKVNKKFISKEVTKAATAIENRTSLGDMLFDVMMKSSERGKHGKQDMLGNELNKNTPVKMATKSLSSELPALDSETERRVKALMKEAESSISLEDVIRKHEVPSTHTSSSRAVVDRTITLGKVEGAVEAARTALKKLERGCSLDDAKAVCEPEVLGQMHKWKTKLKVYLAPFIHGMRYSSYGRHFTKVDKLQEIAELLHWYVEDGDTIVDFCCGANDFSWIMKNKLEETGKKCFYRNYDFIQPKNDFNFERRDWMTVHPDELPTSGSRLIMGLNPPFGVQAVLANKFIDKALEFRPKLLILIVPPETERLDKKNPPYDLVWENDHFLSGKSFYLPGSIDQNDKQIEQSNLTPPLLYLWSRRDWTARHNIVARKHGHGVKKWERSIRDEMQNCSYQMDDHDSNSKASVLDDFSTKIKEAKNFGHGLFVGEGYGVSASRVECDAASHDSRGSVKSLSSETLKKRSEEKVGRGLISSSPGIISNDGNQSVSNVNNEMPPHRPSGILLNRSSQECLPCGSGEMASNAEASDNRYHHMEPGLSGSYLQYGTDYSGNSSKIHDDIRRYGLNNDEPYLHGSYRISGGTNWEEQYAMNMRNSGTIVDHGSYAADRDTDLQSQVHLYGRDSPDFRTRVHLYGRDSPDFRTRVHLYAQASDPPIQRSHPFMNDPGSSHIRPLSSVPPMDQYPSHLNELNHMRANNWGLEPPLANRNDFYASRSPALQPGYFADPGGFPSVPHNPYPHNSAGWLNE</sequence>
<dbReference type="Gene3D" id="3.30.40.10">
    <property type="entry name" value="Zinc/RING finger domain, C3HC4 (zinc finger)"/>
    <property type="match status" value="2"/>
</dbReference>
<feature type="domain" description="Zinc finger PHD-type" evidence="8">
    <location>
        <begin position="293"/>
        <end position="359"/>
    </location>
</feature>
<dbReference type="InterPro" id="IPR022702">
    <property type="entry name" value="Cytosine_MeTrfase1_RFD"/>
</dbReference>
<evidence type="ECO:0000256" key="4">
    <source>
        <dbReference type="ARBA" id="ARBA00022771"/>
    </source>
</evidence>
<gene>
    <name evidence="9" type="ORF">K2173_015445</name>
</gene>
<dbReference type="GO" id="GO:0008270">
    <property type="term" value="F:zinc ion binding"/>
    <property type="evidence" value="ECO:0007669"/>
    <property type="project" value="UniProtKB-KW"/>
</dbReference>
<dbReference type="Pfam" id="PF26055">
    <property type="entry name" value="Mtase_EDM2"/>
    <property type="match status" value="1"/>
</dbReference>
<dbReference type="GO" id="GO:0006338">
    <property type="term" value="P:chromatin remodeling"/>
    <property type="evidence" value="ECO:0007669"/>
    <property type="project" value="UniProtKB-ARBA"/>
</dbReference>
<name>A0AAV8SRS5_9ROSI</name>
<evidence type="ECO:0000256" key="5">
    <source>
        <dbReference type="ARBA" id="ARBA00022833"/>
    </source>
</evidence>
<dbReference type="CDD" id="cd15566">
    <property type="entry name" value="PHD3_NSD"/>
    <property type="match status" value="1"/>
</dbReference>
<dbReference type="Pfam" id="PF23004">
    <property type="entry name" value="PHDvar_NSD"/>
    <property type="match status" value="1"/>
</dbReference>
<keyword evidence="4" id="KW-0863">Zinc-finger</keyword>
<feature type="region of interest" description="Disordered" evidence="7">
    <location>
        <begin position="1168"/>
        <end position="1200"/>
    </location>
</feature>
<dbReference type="GO" id="GO:0005634">
    <property type="term" value="C:nucleus"/>
    <property type="evidence" value="ECO:0007669"/>
    <property type="project" value="UniProtKB-SubCell"/>
</dbReference>
<dbReference type="Pfam" id="PF12047">
    <property type="entry name" value="DNMT1-RFD"/>
    <property type="match status" value="1"/>
</dbReference>
<comment type="caution">
    <text evidence="9">The sequence shown here is derived from an EMBL/GenBank/DDBJ whole genome shotgun (WGS) entry which is preliminary data.</text>
</comment>
<dbReference type="Proteomes" id="UP001159364">
    <property type="component" value="Linkage Group LG09"/>
</dbReference>
<keyword evidence="2" id="KW-0479">Metal-binding</keyword>
<evidence type="ECO:0000256" key="3">
    <source>
        <dbReference type="ARBA" id="ARBA00022737"/>
    </source>
</evidence>
<feature type="domain" description="Zinc finger PHD-type" evidence="8">
    <location>
        <begin position="233"/>
        <end position="288"/>
    </location>
</feature>
<dbReference type="SMART" id="SM00249">
    <property type="entry name" value="PHD"/>
    <property type="match status" value="3"/>
</dbReference>
<evidence type="ECO:0000313" key="9">
    <source>
        <dbReference type="EMBL" id="KAJ8754933.1"/>
    </source>
</evidence>
<evidence type="ECO:0000256" key="2">
    <source>
        <dbReference type="ARBA" id="ARBA00022723"/>
    </source>
</evidence>
<evidence type="ECO:0000256" key="6">
    <source>
        <dbReference type="ARBA" id="ARBA00023242"/>
    </source>
</evidence>
<evidence type="ECO:0000256" key="1">
    <source>
        <dbReference type="ARBA" id="ARBA00004123"/>
    </source>
</evidence>
<proteinExistence type="predicted"/>
<feature type="domain" description="Zinc finger PHD-type" evidence="8">
    <location>
        <begin position="360"/>
        <end position="426"/>
    </location>
</feature>
<evidence type="ECO:0000259" key="8">
    <source>
        <dbReference type="SMART" id="SM00249"/>
    </source>
</evidence>
<dbReference type="PANTHER" id="PTHR46235:SF3">
    <property type="entry name" value="PHD FINGER-CONTAINING PROTEIN DDB_G0268158"/>
    <property type="match status" value="1"/>
</dbReference>
<keyword evidence="5" id="KW-0862">Zinc</keyword>
<evidence type="ECO:0000313" key="10">
    <source>
        <dbReference type="Proteomes" id="UP001159364"/>
    </source>
</evidence>
<feature type="region of interest" description="Disordered" evidence="7">
    <location>
        <begin position="961"/>
        <end position="1000"/>
    </location>
</feature>
<feature type="compositionally biased region" description="Polar residues" evidence="7">
    <location>
        <begin position="988"/>
        <end position="1000"/>
    </location>
</feature>
<keyword evidence="10" id="KW-1185">Reference proteome</keyword>
<evidence type="ECO:0000256" key="7">
    <source>
        <dbReference type="SAM" id="MobiDB-lite"/>
    </source>
</evidence>
<dbReference type="Pfam" id="PF22908">
    <property type="entry name" value="PHD_NSD"/>
    <property type="match status" value="1"/>
</dbReference>
<protein>
    <recommendedName>
        <fullName evidence="8">Zinc finger PHD-type domain-containing protein</fullName>
    </recommendedName>
</protein>
<dbReference type="InterPro" id="IPR001965">
    <property type="entry name" value="Znf_PHD"/>
</dbReference>
<dbReference type="InterPro" id="IPR058939">
    <property type="entry name" value="Mtase_EDM2"/>
</dbReference>
<feature type="compositionally biased region" description="Basic and acidic residues" evidence="7">
    <location>
        <begin position="974"/>
        <end position="984"/>
    </location>
</feature>
<keyword evidence="6" id="KW-0539">Nucleus</keyword>
<dbReference type="CDD" id="cd15565">
    <property type="entry name" value="PHD2_NSD"/>
    <property type="match status" value="1"/>
</dbReference>
<reference evidence="9 10" key="1">
    <citation type="submission" date="2021-09" db="EMBL/GenBank/DDBJ databases">
        <title>Genomic insights and catalytic innovation underlie evolution of tropane alkaloids biosynthesis.</title>
        <authorList>
            <person name="Wang Y.-J."/>
            <person name="Tian T."/>
            <person name="Huang J.-P."/>
            <person name="Huang S.-X."/>
        </authorList>
    </citation>
    <scope>NUCLEOTIDE SEQUENCE [LARGE SCALE GENOMIC DNA]</scope>
    <source>
        <strain evidence="9">KIB-2018</strain>
        <tissue evidence="9">Leaf</tissue>
    </source>
</reference>
<organism evidence="9 10">
    <name type="scientific">Erythroxylum novogranatense</name>
    <dbReference type="NCBI Taxonomy" id="1862640"/>
    <lineage>
        <taxon>Eukaryota</taxon>
        <taxon>Viridiplantae</taxon>
        <taxon>Streptophyta</taxon>
        <taxon>Embryophyta</taxon>
        <taxon>Tracheophyta</taxon>
        <taxon>Spermatophyta</taxon>
        <taxon>Magnoliopsida</taxon>
        <taxon>eudicotyledons</taxon>
        <taxon>Gunneridae</taxon>
        <taxon>Pentapetalae</taxon>
        <taxon>rosids</taxon>
        <taxon>fabids</taxon>
        <taxon>Malpighiales</taxon>
        <taxon>Erythroxylaceae</taxon>
        <taxon>Erythroxylum</taxon>
    </lineage>
</organism>
<dbReference type="InterPro" id="IPR055198">
    <property type="entry name" value="NSD_PHD"/>
</dbReference>
<comment type="subcellular location">
    <subcellularLocation>
        <location evidence="1">Nucleus</location>
    </subcellularLocation>
</comment>
<accession>A0AAV8SRS5</accession>
<dbReference type="PANTHER" id="PTHR46235">
    <property type="entry name" value="PHD FINGER-CONTAINING PROTEIN DDB_G0268158"/>
    <property type="match status" value="1"/>
</dbReference>
<keyword evidence="3" id="KW-0677">Repeat</keyword>
<dbReference type="InterPro" id="IPR055197">
    <property type="entry name" value="PHDvar_NSD"/>
</dbReference>
<dbReference type="EMBL" id="JAIWQS010000009">
    <property type="protein sequence ID" value="KAJ8754933.1"/>
    <property type="molecule type" value="Genomic_DNA"/>
</dbReference>